<dbReference type="Proteomes" id="UP000223661">
    <property type="component" value="Segment"/>
</dbReference>
<name>A0A0S2MVK1_9CAUD</name>
<evidence type="ECO:0000256" key="1">
    <source>
        <dbReference type="SAM" id="MobiDB-lite"/>
    </source>
</evidence>
<evidence type="ECO:0000313" key="6">
    <source>
        <dbReference type="Proteomes" id="UP000223661"/>
    </source>
</evidence>
<evidence type="ECO:0000259" key="4">
    <source>
        <dbReference type="Pfam" id="PF07261"/>
    </source>
</evidence>
<accession>A0A0S2MVK1</accession>
<dbReference type="InterPro" id="IPR010724">
    <property type="entry name" value="RepA_N"/>
</dbReference>
<dbReference type="Pfam" id="PF07261">
    <property type="entry name" value="DnaB_2"/>
    <property type="match status" value="1"/>
</dbReference>
<keyword evidence="2" id="KW-0472">Membrane</keyword>
<feature type="region of interest" description="Disordered" evidence="1">
    <location>
        <begin position="175"/>
        <end position="229"/>
    </location>
</feature>
<sequence>MYRYVYDSIYFKKCELQSSIFLYPFLGGVEIGGFFIMSKSKRDRRIDGEKASKDLYFQLFQYLFYEPKYRKLDNNARVLYSILRDRYKLSVQTSQSKDTYVDNEGYIYCIADNTELSYMLMVSEPIAIKAKKQLHDVGLLDEEPVKDGANRLYVLEPELTTDNWMYKAEIEDLRKKKKAKKEEERKKRKEKKASEKAKKEEEKTPQPVGDLKNLSHQENRGSSENGDLRNLSHVTKESLAYTKVFNIQNDFNYFSKYVGKSIPNLIINFYNQYFKTTKYAKIELTKMCEEENAVLVFESIKRAIDGEADKPIAYIKKTIANWNADNCETLEDIQKYEEKHRNKKNQNKTKGSYTPKKKTVRKEMVPEWVGEEDTGSSTMEDNGQASEEERKRLEDVLKKYKKD</sequence>
<protein>
    <submittedName>
        <fullName evidence="5">Replication initiator protein A</fullName>
    </submittedName>
</protein>
<feature type="transmembrane region" description="Helical" evidence="2">
    <location>
        <begin position="20"/>
        <end position="37"/>
    </location>
</feature>
<feature type="compositionally biased region" description="Basic and acidic residues" evidence="1">
    <location>
        <begin position="175"/>
        <end position="185"/>
    </location>
</feature>
<proteinExistence type="predicted"/>
<feature type="compositionally biased region" description="Basic and acidic residues" evidence="1">
    <location>
        <begin position="387"/>
        <end position="403"/>
    </location>
</feature>
<evidence type="ECO:0000256" key="2">
    <source>
        <dbReference type="SAM" id="Phobius"/>
    </source>
</evidence>
<dbReference type="InterPro" id="IPR006343">
    <property type="entry name" value="DnaB/C_C"/>
</dbReference>
<keyword evidence="2" id="KW-1133">Transmembrane helix</keyword>
<keyword evidence="2" id="KW-0812">Transmembrane</keyword>
<feature type="compositionally biased region" description="Polar residues" evidence="1">
    <location>
        <begin position="375"/>
        <end position="385"/>
    </location>
</feature>
<feature type="compositionally biased region" description="Basic and acidic residues" evidence="1">
    <location>
        <begin position="192"/>
        <end position="204"/>
    </location>
</feature>
<evidence type="ECO:0000313" key="5">
    <source>
        <dbReference type="EMBL" id="ALO79960.1"/>
    </source>
</evidence>
<feature type="domain" description="DnaB/C C-terminal" evidence="4">
    <location>
        <begin position="267"/>
        <end position="337"/>
    </location>
</feature>
<dbReference type="Pfam" id="PF06970">
    <property type="entry name" value="RepA_N"/>
    <property type="match status" value="1"/>
</dbReference>
<dbReference type="EMBL" id="KT970646">
    <property type="protein sequence ID" value="ALO79960.1"/>
    <property type="molecule type" value="Genomic_DNA"/>
</dbReference>
<organism evidence="5 6">
    <name type="scientific">Bacillus phage phiS58</name>
    <dbReference type="NCBI Taxonomy" id="1643327"/>
    <lineage>
        <taxon>Viruses</taxon>
        <taxon>Duplodnaviria</taxon>
        <taxon>Heunggongvirae</taxon>
        <taxon>Uroviricota</taxon>
        <taxon>Caudoviricetes</taxon>
        <taxon>Waukeshavirus</taxon>
        <taxon>Waukeshavirus waukesha92</taxon>
    </lineage>
</organism>
<reference evidence="5 6" key="1">
    <citation type="submission" date="2015-10" db="EMBL/GenBank/DDBJ databases">
        <title>Whole Genome sequencing of Bacillus ACT Group Temperature Bacteriophages.</title>
        <authorList>
            <person name="Fouts D.E."/>
            <person name="Rasko D.A."/>
            <person name="Cer R.R."/>
            <person name="Jiang L."/>
            <person name="Fedorova N.B."/>
            <person name="Shvartsbeyn A."/>
            <person name="Read T.D."/>
            <person name="Gill S.R."/>
            <person name="Klumpp J."/>
            <person name="Calendar R."/>
        </authorList>
    </citation>
    <scope>NUCLEOTIDE SEQUENCE [LARGE SCALE GENOMIC DNA]</scope>
</reference>
<feature type="region of interest" description="Disordered" evidence="1">
    <location>
        <begin position="338"/>
        <end position="403"/>
    </location>
</feature>
<feature type="domain" description="Replication initiator A N-terminal" evidence="3">
    <location>
        <begin position="55"/>
        <end position="134"/>
    </location>
</feature>
<evidence type="ECO:0000259" key="3">
    <source>
        <dbReference type="Pfam" id="PF06970"/>
    </source>
</evidence>
<gene>
    <name evidence="5" type="ORF">XO29_0031</name>
</gene>